<dbReference type="AlphaFoldDB" id="A0A4C1XQA3"/>
<feature type="domain" description="Transposable element P transposase-like RNase H" evidence="2">
    <location>
        <begin position="71"/>
        <end position="132"/>
    </location>
</feature>
<protein>
    <submittedName>
        <fullName evidence="3">Uncharacterized protein</fullName>
    </submittedName>
</protein>
<evidence type="ECO:0000259" key="2">
    <source>
        <dbReference type="Pfam" id="PF21787"/>
    </source>
</evidence>
<proteinExistence type="predicted"/>
<dbReference type="OrthoDB" id="7472990at2759"/>
<reference evidence="3 4" key="1">
    <citation type="journal article" date="2019" name="Commun. Biol.">
        <title>The bagworm genome reveals a unique fibroin gene that provides high tensile strength.</title>
        <authorList>
            <person name="Kono N."/>
            <person name="Nakamura H."/>
            <person name="Ohtoshi R."/>
            <person name="Tomita M."/>
            <person name="Numata K."/>
            <person name="Arakawa K."/>
        </authorList>
    </citation>
    <scope>NUCLEOTIDE SEQUENCE [LARGE SCALE GENOMIC DNA]</scope>
</reference>
<name>A0A4C1XQA3_EUMVA</name>
<keyword evidence="4" id="KW-1185">Reference proteome</keyword>
<evidence type="ECO:0000313" key="3">
    <source>
        <dbReference type="EMBL" id="GBP66116.1"/>
    </source>
</evidence>
<dbReference type="Proteomes" id="UP000299102">
    <property type="component" value="Unassembled WGS sequence"/>
</dbReference>
<dbReference type="STRING" id="151549.A0A4C1XQA3"/>
<feature type="domain" description="THAP9-like helix-turn-helix" evidence="1">
    <location>
        <begin position="43"/>
        <end position="65"/>
    </location>
</feature>
<evidence type="ECO:0000313" key="4">
    <source>
        <dbReference type="Proteomes" id="UP000299102"/>
    </source>
</evidence>
<comment type="caution">
    <text evidence="3">The sequence shown here is derived from an EMBL/GenBank/DDBJ whole genome shotgun (WGS) entry which is preliminary data.</text>
</comment>
<dbReference type="Pfam" id="PF12017">
    <property type="entry name" value="Tnp_P_element"/>
    <property type="match status" value="1"/>
</dbReference>
<dbReference type="InterPro" id="IPR021896">
    <property type="entry name" value="THAP9-like_HTH"/>
</dbReference>
<evidence type="ECO:0000259" key="1">
    <source>
        <dbReference type="Pfam" id="PF12017"/>
    </source>
</evidence>
<gene>
    <name evidence="3" type="ORF">EVAR_51285_1</name>
</gene>
<organism evidence="3 4">
    <name type="scientific">Eumeta variegata</name>
    <name type="common">Bagworm moth</name>
    <name type="synonym">Eumeta japonica</name>
    <dbReference type="NCBI Taxonomy" id="151549"/>
    <lineage>
        <taxon>Eukaryota</taxon>
        <taxon>Metazoa</taxon>
        <taxon>Ecdysozoa</taxon>
        <taxon>Arthropoda</taxon>
        <taxon>Hexapoda</taxon>
        <taxon>Insecta</taxon>
        <taxon>Pterygota</taxon>
        <taxon>Neoptera</taxon>
        <taxon>Endopterygota</taxon>
        <taxon>Lepidoptera</taxon>
        <taxon>Glossata</taxon>
        <taxon>Ditrysia</taxon>
        <taxon>Tineoidea</taxon>
        <taxon>Psychidae</taxon>
        <taxon>Oiketicinae</taxon>
        <taxon>Eumeta</taxon>
    </lineage>
</organism>
<dbReference type="Pfam" id="PF21787">
    <property type="entry name" value="TNP-like_RNaseH_N"/>
    <property type="match status" value="1"/>
</dbReference>
<dbReference type="InterPro" id="IPR048365">
    <property type="entry name" value="TNP-like_RNaseH_N"/>
</dbReference>
<sequence>MASNDDQLPERKLIDNNLYRLISRAQIPIETISDVNKLSIETAAYKYLRKSFNNALPHPRTLSNWYGSVNAEPGFTKEAFKALELKSLNALPENPIICSLVFDEMSIRQQKPFKNEKVGFVNFGTGPQEEKATQGYYSKTYTVRKFSVPAYTTCRRVGAGRSPDQTPRSPVLSRSPSLATLRRPLPFTSASSTPPFERPRPVILQDFYQPRNQAQVESERGGVDGCGRTRVGHGGVADRAGGRRIWRQLRFMRINRRVLIKSSSATFADIHVSVVEDVPSSSRIFRMSSPTEALLDTESGSDSEYLDEVCSHEKTSVHPIARHDGRFATFWSSHALVSHHVIDHASHRDVTWPQRRDDSRTTFTTNFTTFNAIRDEFLVHPVDGVKYYDSPYDAFIDIFREEIMKRLMMELEGGHRNSVIKRRNPIEFGLVRFLLTSTLILYGNQRLMMEPEGGHRNSVIKRRNPIEFGLV</sequence>
<accession>A0A4C1XQA3</accession>
<dbReference type="EMBL" id="BGZK01000948">
    <property type="protein sequence ID" value="GBP66116.1"/>
    <property type="molecule type" value="Genomic_DNA"/>
</dbReference>